<dbReference type="RefSeq" id="WP_073238181.1">
    <property type="nucleotide sequence ID" value="NZ_FQUQ01000008.1"/>
</dbReference>
<dbReference type="Proteomes" id="UP000184287">
    <property type="component" value="Unassembled WGS sequence"/>
</dbReference>
<proteinExistence type="predicted"/>
<keyword evidence="2" id="KW-1185">Reference proteome</keyword>
<evidence type="ECO:0000313" key="2">
    <source>
        <dbReference type="Proteomes" id="UP000184287"/>
    </source>
</evidence>
<accession>A0A1M5NMV6</accession>
<organism evidence="1 2">
    <name type="scientific">Pedobacter caeni</name>
    <dbReference type="NCBI Taxonomy" id="288992"/>
    <lineage>
        <taxon>Bacteria</taxon>
        <taxon>Pseudomonadati</taxon>
        <taxon>Bacteroidota</taxon>
        <taxon>Sphingobacteriia</taxon>
        <taxon>Sphingobacteriales</taxon>
        <taxon>Sphingobacteriaceae</taxon>
        <taxon>Pedobacter</taxon>
    </lineage>
</organism>
<gene>
    <name evidence="1" type="ORF">SAMN04488522_108203</name>
</gene>
<name>A0A1M5NMV6_9SPHI</name>
<protein>
    <recommendedName>
        <fullName evidence="3">Class IIb bacteriocin, lactobin A/cerein 7B family</fullName>
    </recommendedName>
</protein>
<dbReference type="EMBL" id="FQUQ01000008">
    <property type="protein sequence ID" value="SHG90840.1"/>
    <property type="molecule type" value="Genomic_DNA"/>
</dbReference>
<dbReference type="AlphaFoldDB" id="A0A1M5NMV6"/>
<evidence type="ECO:0008006" key="3">
    <source>
        <dbReference type="Google" id="ProtNLM"/>
    </source>
</evidence>
<evidence type="ECO:0000313" key="1">
    <source>
        <dbReference type="EMBL" id="SHG90840.1"/>
    </source>
</evidence>
<sequence length="68" mass="7035">MKSLELKNLDVQEMSATEMTTVEGGGLLGDFLTGTLAVVVTAAGTVVKDTVTYAVKQVTTVLGAIFSL</sequence>
<reference evidence="2" key="1">
    <citation type="submission" date="2016-11" db="EMBL/GenBank/DDBJ databases">
        <authorList>
            <person name="Varghese N."/>
            <person name="Submissions S."/>
        </authorList>
    </citation>
    <scope>NUCLEOTIDE SEQUENCE [LARGE SCALE GENOMIC DNA]</scope>
    <source>
        <strain evidence="2">DSM 16990</strain>
    </source>
</reference>